<dbReference type="InterPro" id="IPR013658">
    <property type="entry name" value="SGL"/>
</dbReference>
<dbReference type="STRING" id="61395.A0A1Y1VT55"/>
<dbReference type="InterPro" id="IPR051262">
    <property type="entry name" value="SMP-30/CGR1_Lactonase"/>
</dbReference>
<keyword evidence="2" id="KW-0732">Signal</keyword>
<reference evidence="4 5" key="1">
    <citation type="submission" date="2016-07" db="EMBL/GenBank/DDBJ databases">
        <title>Pervasive Adenine N6-methylation of Active Genes in Fungi.</title>
        <authorList>
            <consortium name="DOE Joint Genome Institute"/>
            <person name="Mondo S.J."/>
            <person name="Dannebaum R.O."/>
            <person name="Kuo R.C."/>
            <person name="Labutti K."/>
            <person name="Haridas S."/>
            <person name="Kuo A."/>
            <person name="Salamov A."/>
            <person name="Ahrendt S.R."/>
            <person name="Lipzen A."/>
            <person name="Sullivan W."/>
            <person name="Andreopoulos W.B."/>
            <person name="Clum A."/>
            <person name="Lindquist E."/>
            <person name="Daum C."/>
            <person name="Ramamoorthy G.K."/>
            <person name="Gryganskyi A."/>
            <person name="Culley D."/>
            <person name="Magnuson J.K."/>
            <person name="James T.Y."/>
            <person name="O'Malley M.A."/>
            <person name="Stajich J.E."/>
            <person name="Spatafora J.W."/>
            <person name="Visel A."/>
            <person name="Grigoriev I.V."/>
        </authorList>
    </citation>
    <scope>NUCLEOTIDE SEQUENCE [LARGE SCALE GENOMIC DNA]</scope>
    <source>
        <strain evidence="4 5">ATCC 12442</strain>
    </source>
</reference>
<gene>
    <name evidence="4" type="ORF">DL89DRAFT_297665</name>
</gene>
<sequence length="340" mass="35701">MKISFVFASLFSATLAVETLKATPVVTSSNSKFGGGIEGLAVDSAGSIFAVNFNGQLAAIGQAVPSQKLMYQDKANPTSLFNGIRFSADCSGNEQAFVADAINHRVVRLSDRTSAGFRNATVFCQDPGMLQPNDIAIAPSSGRVFLSGMNYQATTKVGDGDLWTCDKNGKATKLGQFQRTNGIEVSPDEKTLYLSESTNKGGAVISNIIYAFDLNSKAGQISNKRVFADFGKLDKSAAIDIDGMRTDTQGNLYVARNGNGKVAKLSPSGKLLAYINVPGIMSVGNLEFGGKSGTDLYIGGKCEKDAKKGCVSVYKGKAAGRAFNDLQHHSKGSAAPTASA</sequence>
<dbReference type="PANTHER" id="PTHR47572:SF4">
    <property type="entry name" value="LACTONASE DRP35"/>
    <property type="match status" value="1"/>
</dbReference>
<accession>A0A1Y1VT55</accession>
<evidence type="ECO:0000259" key="3">
    <source>
        <dbReference type="Pfam" id="PF08450"/>
    </source>
</evidence>
<proteinExistence type="predicted"/>
<dbReference type="EMBL" id="MCFD01000116">
    <property type="protein sequence ID" value="ORX64195.1"/>
    <property type="molecule type" value="Genomic_DNA"/>
</dbReference>
<comment type="caution">
    <text evidence="4">The sequence shown here is derived from an EMBL/GenBank/DDBJ whole genome shotgun (WGS) entry which is preliminary data.</text>
</comment>
<keyword evidence="1" id="KW-0378">Hydrolase</keyword>
<evidence type="ECO:0000313" key="5">
    <source>
        <dbReference type="Proteomes" id="UP000193922"/>
    </source>
</evidence>
<dbReference type="RefSeq" id="XP_040739191.1">
    <property type="nucleotide sequence ID" value="XM_040890756.1"/>
</dbReference>
<name>A0A1Y1VT55_9FUNG</name>
<evidence type="ECO:0000313" key="4">
    <source>
        <dbReference type="EMBL" id="ORX64195.1"/>
    </source>
</evidence>
<dbReference type="InterPro" id="IPR011042">
    <property type="entry name" value="6-blade_b-propeller_TolB-like"/>
</dbReference>
<dbReference type="Gene3D" id="2.120.10.30">
    <property type="entry name" value="TolB, C-terminal domain"/>
    <property type="match status" value="1"/>
</dbReference>
<dbReference type="OrthoDB" id="423498at2759"/>
<dbReference type="SUPFAM" id="SSF63829">
    <property type="entry name" value="Calcium-dependent phosphotriesterase"/>
    <property type="match status" value="1"/>
</dbReference>
<dbReference type="AlphaFoldDB" id="A0A1Y1VT55"/>
<evidence type="ECO:0000256" key="1">
    <source>
        <dbReference type="ARBA" id="ARBA00022801"/>
    </source>
</evidence>
<feature type="chain" id="PRO_5012463268" evidence="2">
    <location>
        <begin position="17"/>
        <end position="340"/>
    </location>
</feature>
<dbReference type="PANTHER" id="PTHR47572">
    <property type="entry name" value="LIPOPROTEIN-RELATED"/>
    <property type="match status" value="1"/>
</dbReference>
<protein>
    <submittedName>
        <fullName evidence="4">Calcium-dependent phosphotriesterase</fullName>
    </submittedName>
</protein>
<dbReference type="Pfam" id="PF08450">
    <property type="entry name" value="SGL"/>
    <property type="match status" value="1"/>
</dbReference>
<dbReference type="GO" id="GO:0016787">
    <property type="term" value="F:hydrolase activity"/>
    <property type="evidence" value="ECO:0007669"/>
    <property type="project" value="UniProtKB-KW"/>
</dbReference>
<organism evidence="4 5">
    <name type="scientific">Linderina pennispora</name>
    <dbReference type="NCBI Taxonomy" id="61395"/>
    <lineage>
        <taxon>Eukaryota</taxon>
        <taxon>Fungi</taxon>
        <taxon>Fungi incertae sedis</taxon>
        <taxon>Zoopagomycota</taxon>
        <taxon>Kickxellomycotina</taxon>
        <taxon>Kickxellomycetes</taxon>
        <taxon>Kickxellales</taxon>
        <taxon>Kickxellaceae</taxon>
        <taxon>Linderina</taxon>
    </lineage>
</organism>
<keyword evidence="5" id="KW-1185">Reference proteome</keyword>
<feature type="domain" description="SMP-30/Gluconolactonase/LRE-like region" evidence="3">
    <location>
        <begin position="101"/>
        <end position="298"/>
    </location>
</feature>
<dbReference type="Proteomes" id="UP000193922">
    <property type="component" value="Unassembled WGS sequence"/>
</dbReference>
<evidence type="ECO:0000256" key="2">
    <source>
        <dbReference type="SAM" id="SignalP"/>
    </source>
</evidence>
<dbReference type="GeneID" id="63807404"/>
<feature type="signal peptide" evidence="2">
    <location>
        <begin position="1"/>
        <end position="16"/>
    </location>
</feature>